<name>Q110V3_TRIEI</name>
<dbReference type="SUPFAM" id="SSF53335">
    <property type="entry name" value="S-adenosyl-L-methionine-dependent methyltransferases"/>
    <property type="match status" value="1"/>
</dbReference>
<organism evidence="2">
    <name type="scientific">Trichodesmium erythraeum (strain IMS101)</name>
    <dbReference type="NCBI Taxonomy" id="203124"/>
    <lineage>
        <taxon>Bacteria</taxon>
        <taxon>Bacillati</taxon>
        <taxon>Cyanobacteriota</taxon>
        <taxon>Cyanophyceae</taxon>
        <taxon>Oscillatoriophycideae</taxon>
        <taxon>Oscillatoriales</taxon>
        <taxon>Microcoleaceae</taxon>
        <taxon>Trichodesmium</taxon>
    </lineage>
</organism>
<sequence length="135" mass="15834">MGRELGRKLNSYDFKNLQSLDISQKYLEILKDQDIYKALHLEKLGETLPFADNQFDVLVSTGVFTRNQVPLESFEELIQILKPGVIFAVVLRVENDDLYYKQIKSYSTINIWEEVLNTKISILKIYNYELLILQK</sequence>
<feature type="domain" description="Methyltransferase type 11" evidence="1">
    <location>
        <begin position="14"/>
        <end position="88"/>
    </location>
</feature>
<dbReference type="Pfam" id="PF08241">
    <property type="entry name" value="Methyltransf_11"/>
    <property type="match status" value="1"/>
</dbReference>
<protein>
    <recommendedName>
        <fullName evidence="1">Methyltransferase type 11 domain-containing protein</fullName>
    </recommendedName>
</protein>
<dbReference type="STRING" id="203124.Tery_2795"/>
<evidence type="ECO:0000259" key="1">
    <source>
        <dbReference type="Pfam" id="PF08241"/>
    </source>
</evidence>
<dbReference type="HOGENOM" id="CLU_1884876_0_0_3"/>
<gene>
    <name evidence="2" type="ordered locus">Tery_2795</name>
</gene>
<dbReference type="AlphaFoldDB" id="Q110V3"/>
<dbReference type="InterPro" id="IPR013216">
    <property type="entry name" value="Methyltransf_11"/>
</dbReference>
<proteinExistence type="predicted"/>
<reference evidence="2" key="1">
    <citation type="submission" date="2006-06" db="EMBL/GenBank/DDBJ databases">
        <title>Complete sequence of Trichodesmium erythraeum IMS101.</title>
        <authorList>
            <consortium name="US DOE Joint Genome Institute"/>
            <person name="Copeland A."/>
            <person name="Lucas S."/>
            <person name="Lapidus A."/>
            <person name="Barry K."/>
            <person name="Detter J.C."/>
            <person name="Glavina del Rio T."/>
            <person name="Hammon N."/>
            <person name="Israni S."/>
            <person name="Dalin E."/>
            <person name="Tice H."/>
            <person name="Pitluck S."/>
            <person name="Kiss H."/>
            <person name="Munk A.C."/>
            <person name="Brettin T."/>
            <person name="Bruce D."/>
            <person name="Han C."/>
            <person name="Tapia R."/>
            <person name="Gilna P."/>
            <person name="Schmutz J."/>
            <person name="Larimer F."/>
            <person name="Land M."/>
            <person name="Hauser L."/>
            <person name="Kyrpides N."/>
            <person name="Kim E."/>
            <person name="Richardson P."/>
        </authorList>
    </citation>
    <scope>NUCLEOTIDE SEQUENCE [LARGE SCALE GENOMIC DNA]</scope>
    <source>
        <strain evidence="2">IMS101</strain>
    </source>
</reference>
<evidence type="ECO:0000313" key="2">
    <source>
        <dbReference type="EMBL" id="ABG51971.1"/>
    </source>
</evidence>
<dbReference type="InterPro" id="IPR029063">
    <property type="entry name" value="SAM-dependent_MTases_sf"/>
</dbReference>
<dbReference type="GO" id="GO:0008757">
    <property type="term" value="F:S-adenosylmethionine-dependent methyltransferase activity"/>
    <property type="evidence" value="ECO:0007669"/>
    <property type="project" value="InterPro"/>
</dbReference>
<accession>Q110V3</accession>
<dbReference type="eggNOG" id="COG0500">
    <property type="taxonomic scope" value="Bacteria"/>
</dbReference>
<dbReference type="KEGG" id="ter:Tery_2795"/>
<dbReference type="RefSeq" id="WP_011612332.1">
    <property type="nucleotide sequence ID" value="NC_008312.1"/>
</dbReference>
<dbReference type="Gene3D" id="3.40.50.150">
    <property type="entry name" value="Vaccinia Virus protein VP39"/>
    <property type="match status" value="1"/>
</dbReference>
<dbReference type="EMBL" id="CP000393">
    <property type="protein sequence ID" value="ABG51971.1"/>
    <property type="molecule type" value="Genomic_DNA"/>
</dbReference>